<organism evidence="2 3">
    <name type="scientific">Brachionus plicatilis</name>
    <name type="common">Marine rotifer</name>
    <name type="synonym">Brachionus muelleri</name>
    <dbReference type="NCBI Taxonomy" id="10195"/>
    <lineage>
        <taxon>Eukaryota</taxon>
        <taxon>Metazoa</taxon>
        <taxon>Spiralia</taxon>
        <taxon>Gnathifera</taxon>
        <taxon>Rotifera</taxon>
        <taxon>Eurotatoria</taxon>
        <taxon>Monogononta</taxon>
        <taxon>Pseudotrocha</taxon>
        <taxon>Ploima</taxon>
        <taxon>Brachionidae</taxon>
        <taxon>Brachionus</taxon>
    </lineage>
</organism>
<gene>
    <name evidence="2" type="ORF">BpHYR1_000763</name>
</gene>
<proteinExistence type="predicted"/>
<comment type="caution">
    <text evidence="2">The sequence shown here is derived from an EMBL/GenBank/DDBJ whole genome shotgun (WGS) entry which is preliminary data.</text>
</comment>
<dbReference type="AlphaFoldDB" id="A0A3M7RT97"/>
<keyword evidence="1" id="KW-0472">Membrane</keyword>
<reference evidence="2 3" key="1">
    <citation type="journal article" date="2018" name="Sci. Rep.">
        <title>Genomic signatures of local adaptation to the degree of environmental predictability in rotifers.</title>
        <authorList>
            <person name="Franch-Gras L."/>
            <person name="Hahn C."/>
            <person name="Garcia-Roger E.M."/>
            <person name="Carmona M.J."/>
            <person name="Serra M."/>
            <person name="Gomez A."/>
        </authorList>
    </citation>
    <scope>NUCLEOTIDE SEQUENCE [LARGE SCALE GENOMIC DNA]</scope>
    <source>
        <strain evidence="2">HYR1</strain>
    </source>
</reference>
<name>A0A3M7RT97_BRAPC</name>
<protein>
    <submittedName>
        <fullName evidence="2">Uncharacterized protein</fullName>
    </submittedName>
</protein>
<evidence type="ECO:0000313" key="3">
    <source>
        <dbReference type="Proteomes" id="UP000276133"/>
    </source>
</evidence>
<sequence length="79" mass="9595">MYRLEYQEIWSLHSPLKKRKKTWIIKLTSKIIGTISSFMLIFKDIFQKANKKSSYNENNLEMLSNNLELYYSQIHKSYK</sequence>
<keyword evidence="3" id="KW-1185">Reference proteome</keyword>
<keyword evidence="1" id="KW-1133">Transmembrane helix</keyword>
<dbReference type="Proteomes" id="UP000276133">
    <property type="component" value="Unassembled WGS sequence"/>
</dbReference>
<accession>A0A3M7RT97</accession>
<evidence type="ECO:0000256" key="1">
    <source>
        <dbReference type="SAM" id="Phobius"/>
    </source>
</evidence>
<dbReference type="EMBL" id="REGN01002671">
    <property type="protein sequence ID" value="RNA26803.1"/>
    <property type="molecule type" value="Genomic_DNA"/>
</dbReference>
<evidence type="ECO:0000313" key="2">
    <source>
        <dbReference type="EMBL" id="RNA26803.1"/>
    </source>
</evidence>
<feature type="transmembrane region" description="Helical" evidence="1">
    <location>
        <begin position="23"/>
        <end position="42"/>
    </location>
</feature>
<keyword evidence="1" id="KW-0812">Transmembrane</keyword>